<dbReference type="EMBL" id="CP021425">
    <property type="protein sequence ID" value="ARU54297.1"/>
    <property type="molecule type" value="Genomic_DNA"/>
</dbReference>
<evidence type="ECO:0000259" key="4">
    <source>
        <dbReference type="PROSITE" id="PS50943"/>
    </source>
</evidence>
<dbReference type="InterPro" id="IPR052359">
    <property type="entry name" value="HTH-type_reg/antitoxin"/>
</dbReference>
<dbReference type="InterPro" id="IPR032758">
    <property type="entry name" value="MqsA/HigA-2"/>
</dbReference>
<dbReference type="CDD" id="cd00093">
    <property type="entry name" value="HTH_XRE"/>
    <property type="match status" value="1"/>
</dbReference>
<dbReference type="PANTHER" id="PTHR36511">
    <property type="entry name" value="MERR FAMILY BACTERIAL REGULATORY PROTEIN"/>
    <property type="match status" value="1"/>
</dbReference>
<dbReference type="OrthoDB" id="7349669at2"/>
<keyword evidence="2" id="KW-0238">DNA-binding</keyword>
<evidence type="ECO:0000256" key="2">
    <source>
        <dbReference type="ARBA" id="ARBA00023125"/>
    </source>
</evidence>
<dbReference type="AlphaFoldDB" id="A0A1Y0I1G3"/>
<gene>
    <name evidence="5" type="ORF">OLMES_0190</name>
</gene>
<evidence type="ECO:0000256" key="1">
    <source>
        <dbReference type="ARBA" id="ARBA00023015"/>
    </source>
</evidence>
<reference evidence="5 6" key="1">
    <citation type="submission" date="2017-05" db="EMBL/GenBank/DDBJ databases">
        <title>Genomic insights into alkan degradation activity of Oleiphilus messinensis.</title>
        <authorList>
            <person name="Kozyavkin S.A."/>
            <person name="Slesarev A.I."/>
            <person name="Golyshin P.N."/>
            <person name="Korzhenkov A."/>
            <person name="Golyshina O.N."/>
            <person name="Toshchakov S.V."/>
        </authorList>
    </citation>
    <scope>NUCLEOTIDE SEQUENCE [LARGE SCALE GENOMIC DNA]</scope>
    <source>
        <strain evidence="5 6">ME102</strain>
    </source>
</reference>
<dbReference type="InterPro" id="IPR022452">
    <property type="entry name" value="MqsA"/>
</dbReference>
<dbReference type="Proteomes" id="UP000196027">
    <property type="component" value="Chromosome"/>
</dbReference>
<dbReference type="Pfam" id="PF15731">
    <property type="entry name" value="MqsA_antitoxin"/>
    <property type="match status" value="1"/>
</dbReference>
<keyword evidence="1" id="KW-0805">Transcription regulation</keyword>
<dbReference type="CDD" id="cd12870">
    <property type="entry name" value="MqsA"/>
    <property type="match status" value="1"/>
</dbReference>
<dbReference type="InterPro" id="IPR001387">
    <property type="entry name" value="Cro/C1-type_HTH"/>
</dbReference>
<proteinExistence type="predicted"/>
<dbReference type="SMART" id="SM00530">
    <property type="entry name" value="HTH_XRE"/>
    <property type="match status" value="1"/>
</dbReference>
<evidence type="ECO:0000256" key="3">
    <source>
        <dbReference type="ARBA" id="ARBA00023163"/>
    </source>
</evidence>
<organism evidence="5 6">
    <name type="scientific">Oleiphilus messinensis</name>
    <dbReference type="NCBI Taxonomy" id="141451"/>
    <lineage>
        <taxon>Bacteria</taxon>
        <taxon>Pseudomonadati</taxon>
        <taxon>Pseudomonadota</taxon>
        <taxon>Gammaproteobacteria</taxon>
        <taxon>Oceanospirillales</taxon>
        <taxon>Oleiphilaceae</taxon>
        <taxon>Oleiphilus</taxon>
    </lineage>
</organism>
<dbReference type="SUPFAM" id="SSF47413">
    <property type="entry name" value="lambda repressor-like DNA-binding domains"/>
    <property type="match status" value="1"/>
</dbReference>
<dbReference type="Gene3D" id="3.10.20.860">
    <property type="match status" value="1"/>
</dbReference>
<evidence type="ECO:0000313" key="5">
    <source>
        <dbReference type="EMBL" id="ARU54297.1"/>
    </source>
</evidence>
<keyword evidence="6" id="KW-1185">Reference proteome</keyword>
<dbReference type="NCBIfam" id="TIGR03831">
    <property type="entry name" value="YgiT_finger"/>
    <property type="match status" value="1"/>
</dbReference>
<dbReference type="PROSITE" id="PS50943">
    <property type="entry name" value="HTH_CROC1"/>
    <property type="match status" value="1"/>
</dbReference>
<dbReference type="InterPro" id="IPR010982">
    <property type="entry name" value="Lambda_DNA-bd_dom_sf"/>
</dbReference>
<dbReference type="KEGG" id="ome:OLMES_0190"/>
<name>A0A1Y0I1G3_9GAMM</name>
<dbReference type="Gene3D" id="1.10.260.40">
    <property type="entry name" value="lambda repressor-like DNA-binding domains"/>
    <property type="match status" value="1"/>
</dbReference>
<keyword evidence="3" id="KW-0804">Transcription</keyword>
<dbReference type="PANTHER" id="PTHR36511:SF4">
    <property type="entry name" value="ANTITOXIN MQSA"/>
    <property type="match status" value="1"/>
</dbReference>
<dbReference type="NCBIfam" id="TIGR03830">
    <property type="entry name" value="CxxCG_CxxCG_HTH"/>
    <property type="match status" value="1"/>
</dbReference>
<dbReference type="InterPro" id="IPR022453">
    <property type="entry name" value="Znf_MqsA-type"/>
</dbReference>
<evidence type="ECO:0000313" key="6">
    <source>
        <dbReference type="Proteomes" id="UP000196027"/>
    </source>
</evidence>
<protein>
    <submittedName>
        <fullName evidence="5">VapB antitoxin</fullName>
    </submittedName>
</protein>
<sequence length="133" mass="14955">MKCPVCGAADLIHDTRDINYSYKGETTTIPSITGEFCPACSEFILDRDEAKMYGDQIRHFNQQVNASIIDPSYISEVRKKLHLDQKQAAEIFGGGVNAFSRYETGKTKPPLSLIKLLKVLDRHPELLNEVRAI</sequence>
<feature type="domain" description="HTH cro/C1-type" evidence="4">
    <location>
        <begin position="74"/>
        <end position="127"/>
    </location>
</feature>
<dbReference type="RefSeq" id="WP_087459514.1">
    <property type="nucleotide sequence ID" value="NZ_CP021425.1"/>
</dbReference>
<dbReference type="GO" id="GO:0003677">
    <property type="term" value="F:DNA binding"/>
    <property type="evidence" value="ECO:0007669"/>
    <property type="project" value="UniProtKB-KW"/>
</dbReference>
<accession>A0A1Y0I1G3</accession>